<evidence type="ECO:0000313" key="2">
    <source>
        <dbReference type="Proteomes" id="UP000199109"/>
    </source>
</evidence>
<proteinExistence type="predicted"/>
<evidence type="ECO:0008006" key="3">
    <source>
        <dbReference type="Google" id="ProtNLM"/>
    </source>
</evidence>
<dbReference type="EMBL" id="FNAO01000027">
    <property type="protein sequence ID" value="SDF24043.1"/>
    <property type="molecule type" value="Genomic_DNA"/>
</dbReference>
<accession>A0A1G7JGL9</accession>
<sequence length="199" mass="22924">MRGPEFGTGPLRTTYSSGVGNNLNAAIMNRKIVYLFFLILLLGCSKNPNQIAQENIEKHLKSIINDPSSYEFVSMTELDTIYKIPYYKERVLDYERFVKRIGLALERKKEELGTALSDQKKGEATIKDLKYQVEESQNFLDKNIKELQAYEKLLESSKEKDIKEIKTVLTIRENNKQGVKVLNKYYVSLNNNLTISSLN</sequence>
<dbReference type="AlphaFoldDB" id="A0A1G7JGL9"/>
<name>A0A1G7JGL9_9FLAO</name>
<dbReference type="Proteomes" id="UP000199109">
    <property type="component" value="Unassembled WGS sequence"/>
</dbReference>
<gene>
    <name evidence="1" type="ORF">SAMN05421636_1272</name>
</gene>
<protein>
    <recommendedName>
        <fullName evidence="3">Lipoprotein</fullName>
    </recommendedName>
</protein>
<reference evidence="1 2" key="1">
    <citation type="submission" date="2016-10" db="EMBL/GenBank/DDBJ databases">
        <authorList>
            <person name="de Groot N.N."/>
        </authorList>
    </citation>
    <scope>NUCLEOTIDE SEQUENCE [LARGE SCALE GENOMIC DNA]</scope>
    <source>
        <strain evidence="1 2">DSM 23421</strain>
    </source>
</reference>
<organism evidence="1 2">
    <name type="scientific">Pricia antarctica</name>
    <dbReference type="NCBI Taxonomy" id="641691"/>
    <lineage>
        <taxon>Bacteria</taxon>
        <taxon>Pseudomonadati</taxon>
        <taxon>Bacteroidota</taxon>
        <taxon>Flavobacteriia</taxon>
        <taxon>Flavobacteriales</taxon>
        <taxon>Flavobacteriaceae</taxon>
        <taxon>Pricia</taxon>
    </lineage>
</organism>
<evidence type="ECO:0000313" key="1">
    <source>
        <dbReference type="EMBL" id="SDF24043.1"/>
    </source>
</evidence>
<keyword evidence="2" id="KW-1185">Reference proteome</keyword>